<dbReference type="GeneID" id="64595130"/>
<dbReference type="AlphaFoldDB" id="A0A9P7J7E6"/>
<keyword evidence="1" id="KW-1133">Transmembrane helix</keyword>
<evidence type="ECO:0000313" key="3">
    <source>
        <dbReference type="Proteomes" id="UP000719766"/>
    </source>
</evidence>
<keyword evidence="1" id="KW-0472">Membrane</keyword>
<keyword evidence="1" id="KW-0812">Transmembrane</keyword>
<gene>
    <name evidence="2" type="ORF">HD556DRAFT_1321853</name>
</gene>
<comment type="caution">
    <text evidence="2">The sequence shown here is derived from an EMBL/GenBank/DDBJ whole genome shotgun (WGS) entry which is preliminary data.</text>
</comment>
<evidence type="ECO:0000313" key="2">
    <source>
        <dbReference type="EMBL" id="KAG1806452.1"/>
    </source>
</evidence>
<dbReference type="EMBL" id="JABBWE010000002">
    <property type="protein sequence ID" value="KAG1806452.1"/>
    <property type="molecule type" value="Genomic_DNA"/>
</dbReference>
<accession>A0A9P7J7E6</accession>
<feature type="transmembrane region" description="Helical" evidence="1">
    <location>
        <begin position="186"/>
        <end position="203"/>
    </location>
</feature>
<sequence>MSIKLPLSKASFTLDASGVMGFFGGEEAISAMSTVHLYRGRHLLGWYNSPGSYTVAKKFGQLAKSRLWDGIFPGPNPTPEEMFGLDGKEGPRFIGALSGTDMTTTGHLAYLITQKAKETKAKTDSGGRITIPGSVSIIDVDNAEWQQGGNVPRMNVFHALYAAIPITSSLAACLACVYVRDWLASGLIILGMASSGLSCLVIGSGRLRFKLVQPSPYAPRGDGFLLIRNDIIILKGAEKQVASITKGKLVLDMGYIHGEEFNAVGICSLLLLSQFLIQLLLVPQATLFGQIMFLSSLAVSWAYNSFLSSLEKEKIQTDILWKSLDEPPITKFALPNRTSEAACACFILHAGVDMSRKSSINFKPKKILECMIPNDTRVWRVWREQVAEQVLSEEKIKYFGPCEDFAAVWDDEEQELLGQLMADAEYGYKCYQKYYVGLGTSGPSLDTLA</sequence>
<dbReference type="Proteomes" id="UP000719766">
    <property type="component" value="Unassembled WGS sequence"/>
</dbReference>
<keyword evidence="3" id="KW-1185">Reference proteome</keyword>
<evidence type="ECO:0000256" key="1">
    <source>
        <dbReference type="SAM" id="Phobius"/>
    </source>
</evidence>
<reference evidence="2" key="1">
    <citation type="journal article" date="2020" name="New Phytol.">
        <title>Comparative genomics reveals dynamic genome evolution in host specialist ectomycorrhizal fungi.</title>
        <authorList>
            <person name="Lofgren L.A."/>
            <person name="Nguyen N.H."/>
            <person name="Vilgalys R."/>
            <person name="Ruytinx J."/>
            <person name="Liao H.L."/>
            <person name="Branco S."/>
            <person name="Kuo A."/>
            <person name="LaButti K."/>
            <person name="Lipzen A."/>
            <person name="Andreopoulos W."/>
            <person name="Pangilinan J."/>
            <person name="Riley R."/>
            <person name="Hundley H."/>
            <person name="Na H."/>
            <person name="Barry K."/>
            <person name="Grigoriev I.V."/>
            <person name="Stajich J.E."/>
            <person name="Kennedy P.G."/>
        </authorList>
    </citation>
    <scope>NUCLEOTIDE SEQUENCE</scope>
    <source>
        <strain evidence="2">S12</strain>
    </source>
</reference>
<feature type="transmembrane region" description="Helical" evidence="1">
    <location>
        <begin position="261"/>
        <end position="281"/>
    </location>
</feature>
<dbReference type="RefSeq" id="XP_041166923.1">
    <property type="nucleotide sequence ID" value="XM_041301366.1"/>
</dbReference>
<organism evidence="2 3">
    <name type="scientific">Suillus plorans</name>
    <dbReference type="NCBI Taxonomy" id="116603"/>
    <lineage>
        <taxon>Eukaryota</taxon>
        <taxon>Fungi</taxon>
        <taxon>Dikarya</taxon>
        <taxon>Basidiomycota</taxon>
        <taxon>Agaricomycotina</taxon>
        <taxon>Agaricomycetes</taxon>
        <taxon>Agaricomycetidae</taxon>
        <taxon>Boletales</taxon>
        <taxon>Suillineae</taxon>
        <taxon>Suillaceae</taxon>
        <taxon>Suillus</taxon>
    </lineage>
</organism>
<dbReference type="OrthoDB" id="2366471at2759"/>
<name>A0A9P7J7E6_9AGAM</name>
<feature type="transmembrane region" description="Helical" evidence="1">
    <location>
        <begin position="159"/>
        <end position="180"/>
    </location>
</feature>
<proteinExistence type="predicted"/>
<protein>
    <submittedName>
        <fullName evidence="2">Uncharacterized protein</fullName>
    </submittedName>
</protein>